<accession>A0A8S0U0X3</accession>
<evidence type="ECO:0000256" key="3">
    <source>
        <dbReference type="ARBA" id="ARBA00023295"/>
    </source>
</evidence>
<keyword evidence="3" id="KW-0326">Glycosidase</keyword>
<evidence type="ECO:0000256" key="4">
    <source>
        <dbReference type="RuleBase" id="RU003690"/>
    </source>
</evidence>
<dbReference type="PANTHER" id="PTHR10353:SF137">
    <property type="entry name" value="MYROSINASE 3-RELATED"/>
    <property type="match status" value="1"/>
</dbReference>
<gene>
    <name evidence="5" type="ORF">OLEA9_A049790</name>
</gene>
<dbReference type="SUPFAM" id="SSF51445">
    <property type="entry name" value="(Trans)glycosidases"/>
    <property type="match status" value="1"/>
</dbReference>
<dbReference type="PROSITE" id="PS00653">
    <property type="entry name" value="GLYCOSYL_HYDROL_F1_2"/>
    <property type="match status" value="1"/>
</dbReference>
<dbReference type="AlphaFoldDB" id="A0A8S0U0X3"/>
<comment type="similarity">
    <text evidence="1 4">Belongs to the glycosyl hydrolase 1 family.</text>
</comment>
<dbReference type="Proteomes" id="UP000594638">
    <property type="component" value="Unassembled WGS sequence"/>
</dbReference>
<keyword evidence="2" id="KW-0378">Hydrolase</keyword>
<sequence length="124" mass="13733">MDSSEIAVERSSFPNNFVFGAATSTYQVEGALNADGEDSNVDGRNGRVSLDRYNMFKEDVALTKKVGGKLIDGKGKSTEGIKYYSDLIDALLAQGIEPWVTLFHWDVPQSLEDEYRGFLDCQIV</sequence>
<dbReference type="OrthoDB" id="913100at2759"/>
<evidence type="ECO:0000313" key="6">
    <source>
        <dbReference type="Proteomes" id="UP000594638"/>
    </source>
</evidence>
<name>A0A8S0U0X3_OLEEU</name>
<dbReference type="Pfam" id="PF00232">
    <property type="entry name" value="Glyco_hydro_1"/>
    <property type="match status" value="1"/>
</dbReference>
<evidence type="ECO:0000256" key="1">
    <source>
        <dbReference type="ARBA" id="ARBA00010838"/>
    </source>
</evidence>
<dbReference type="Gramene" id="OE9A049790T1">
    <property type="protein sequence ID" value="OE9A049790C1"/>
    <property type="gene ID" value="OE9A049790"/>
</dbReference>
<evidence type="ECO:0000313" key="5">
    <source>
        <dbReference type="EMBL" id="CAA3012389.1"/>
    </source>
</evidence>
<dbReference type="PANTHER" id="PTHR10353">
    <property type="entry name" value="GLYCOSYL HYDROLASE"/>
    <property type="match status" value="1"/>
</dbReference>
<reference evidence="5 6" key="1">
    <citation type="submission" date="2019-12" db="EMBL/GenBank/DDBJ databases">
        <authorList>
            <person name="Alioto T."/>
            <person name="Alioto T."/>
            <person name="Gomez Garrido J."/>
        </authorList>
    </citation>
    <scope>NUCLEOTIDE SEQUENCE [LARGE SCALE GENOMIC DNA]</scope>
</reference>
<dbReference type="InterPro" id="IPR001360">
    <property type="entry name" value="Glyco_hydro_1"/>
</dbReference>
<dbReference type="GO" id="GO:0008422">
    <property type="term" value="F:beta-glucosidase activity"/>
    <property type="evidence" value="ECO:0007669"/>
    <property type="project" value="TreeGrafter"/>
</dbReference>
<proteinExistence type="inferred from homology"/>
<protein>
    <submittedName>
        <fullName evidence="5">Beta-glucosidase-like</fullName>
    </submittedName>
</protein>
<organism evidence="5 6">
    <name type="scientific">Olea europaea subsp. europaea</name>
    <dbReference type="NCBI Taxonomy" id="158383"/>
    <lineage>
        <taxon>Eukaryota</taxon>
        <taxon>Viridiplantae</taxon>
        <taxon>Streptophyta</taxon>
        <taxon>Embryophyta</taxon>
        <taxon>Tracheophyta</taxon>
        <taxon>Spermatophyta</taxon>
        <taxon>Magnoliopsida</taxon>
        <taxon>eudicotyledons</taxon>
        <taxon>Gunneridae</taxon>
        <taxon>Pentapetalae</taxon>
        <taxon>asterids</taxon>
        <taxon>lamiids</taxon>
        <taxon>Lamiales</taxon>
        <taxon>Oleaceae</taxon>
        <taxon>Oleeae</taxon>
        <taxon>Olea</taxon>
    </lineage>
</organism>
<dbReference type="InterPro" id="IPR017853">
    <property type="entry name" value="GH"/>
</dbReference>
<dbReference type="GO" id="GO:0005975">
    <property type="term" value="P:carbohydrate metabolic process"/>
    <property type="evidence" value="ECO:0007669"/>
    <property type="project" value="InterPro"/>
</dbReference>
<evidence type="ECO:0000256" key="2">
    <source>
        <dbReference type="ARBA" id="ARBA00022801"/>
    </source>
</evidence>
<dbReference type="EMBL" id="CACTIH010007399">
    <property type="protein sequence ID" value="CAA3012389.1"/>
    <property type="molecule type" value="Genomic_DNA"/>
</dbReference>
<dbReference type="InterPro" id="IPR033132">
    <property type="entry name" value="GH_1_N_CS"/>
</dbReference>
<keyword evidence="6" id="KW-1185">Reference proteome</keyword>
<dbReference type="Gene3D" id="3.20.20.80">
    <property type="entry name" value="Glycosidases"/>
    <property type="match status" value="1"/>
</dbReference>
<comment type="caution">
    <text evidence="5">The sequence shown here is derived from an EMBL/GenBank/DDBJ whole genome shotgun (WGS) entry which is preliminary data.</text>
</comment>